<dbReference type="GO" id="GO:0005886">
    <property type="term" value="C:plasma membrane"/>
    <property type="evidence" value="ECO:0007669"/>
    <property type="project" value="UniProtKB-SubCell"/>
</dbReference>
<dbReference type="AlphaFoldDB" id="A0A7D6ERV5"/>
<evidence type="ECO:0000256" key="12">
    <source>
        <dbReference type="SAM" id="Phobius"/>
    </source>
</evidence>
<evidence type="ECO:0000259" key="14">
    <source>
        <dbReference type="Pfam" id="PF07238"/>
    </source>
</evidence>
<keyword evidence="4" id="KW-0997">Cell inner membrane</keyword>
<feature type="domain" description="Glycosyltransferase 2-like" evidence="13">
    <location>
        <begin position="167"/>
        <end position="334"/>
    </location>
</feature>
<name>A0A7D6ERV5_9CYAN</name>
<keyword evidence="10 12" id="KW-0472">Membrane</keyword>
<organism evidence="15 16">
    <name type="scientific">Thermosynechococcus sichuanensis E542</name>
    <dbReference type="NCBI Taxonomy" id="2016101"/>
    <lineage>
        <taxon>Bacteria</taxon>
        <taxon>Bacillati</taxon>
        <taxon>Cyanobacteriota</taxon>
        <taxon>Cyanophyceae</taxon>
        <taxon>Acaryochloridales</taxon>
        <taxon>Thermosynechococcaceae</taxon>
        <taxon>Thermosynechococcus</taxon>
        <taxon>Thermosynechococcus sichuanensis</taxon>
    </lineage>
</organism>
<evidence type="ECO:0000256" key="4">
    <source>
        <dbReference type="ARBA" id="ARBA00022519"/>
    </source>
</evidence>
<keyword evidence="16" id="KW-1185">Reference proteome</keyword>
<feature type="transmembrane region" description="Helical" evidence="12">
    <location>
        <begin position="387"/>
        <end position="404"/>
    </location>
</feature>
<evidence type="ECO:0000256" key="9">
    <source>
        <dbReference type="ARBA" id="ARBA00022989"/>
    </source>
</evidence>
<dbReference type="CDD" id="cd06421">
    <property type="entry name" value="CESA_CelA_like"/>
    <property type="match status" value="1"/>
</dbReference>
<evidence type="ECO:0000256" key="8">
    <source>
        <dbReference type="ARBA" id="ARBA00022916"/>
    </source>
</evidence>
<evidence type="ECO:0000256" key="3">
    <source>
        <dbReference type="ARBA" id="ARBA00022475"/>
    </source>
</evidence>
<dbReference type="SUPFAM" id="SSF141371">
    <property type="entry name" value="PilZ domain-like"/>
    <property type="match status" value="1"/>
</dbReference>
<keyword evidence="3" id="KW-1003">Cell membrane</keyword>
<dbReference type="Proteomes" id="UP000261812">
    <property type="component" value="Chromosome"/>
</dbReference>
<evidence type="ECO:0000256" key="5">
    <source>
        <dbReference type="ARBA" id="ARBA00022676"/>
    </source>
</evidence>
<dbReference type="Pfam" id="PF07238">
    <property type="entry name" value="PilZ"/>
    <property type="match status" value="1"/>
</dbReference>
<evidence type="ECO:0000256" key="11">
    <source>
        <dbReference type="ARBA" id="ARBA00048682"/>
    </source>
</evidence>
<protein>
    <recommendedName>
        <fullName evidence="2">cellulose synthase (UDP-forming)</fullName>
        <ecNumber evidence="2">2.4.1.12</ecNumber>
    </recommendedName>
</protein>
<dbReference type="PANTHER" id="PTHR43867">
    <property type="entry name" value="CELLULOSE SYNTHASE CATALYTIC SUBUNIT A [UDP-FORMING]"/>
    <property type="match status" value="1"/>
</dbReference>
<evidence type="ECO:0000256" key="2">
    <source>
        <dbReference type="ARBA" id="ARBA00012539"/>
    </source>
</evidence>
<dbReference type="InterPro" id="IPR050321">
    <property type="entry name" value="Glycosyltr_2/OpgH_subfam"/>
</dbReference>
<dbReference type="GO" id="GO:0030244">
    <property type="term" value="P:cellulose biosynthetic process"/>
    <property type="evidence" value="ECO:0007669"/>
    <property type="project" value="UniProtKB-KW"/>
</dbReference>
<dbReference type="Gene3D" id="3.90.550.10">
    <property type="entry name" value="Spore Coat Polysaccharide Biosynthesis Protein SpsA, Chain A"/>
    <property type="match status" value="1"/>
</dbReference>
<dbReference type="KEGG" id="tsq:D3A95_10475"/>
<dbReference type="InterPro" id="IPR001173">
    <property type="entry name" value="Glyco_trans_2-like"/>
</dbReference>
<keyword evidence="8" id="KW-0135">Cellulose biosynthesis</keyword>
<feature type="transmembrane region" description="Helical" evidence="12">
    <location>
        <begin position="118"/>
        <end position="141"/>
    </location>
</feature>
<feature type="transmembrane region" description="Helical" evidence="12">
    <location>
        <begin position="416"/>
        <end position="438"/>
    </location>
</feature>
<proteinExistence type="predicted"/>
<dbReference type="GO" id="GO:0035438">
    <property type="term" value="F:cyclic-di-GMP binding"/>
    <property type="evidence" value="ECO:0007669"/>
    <property type="project" value="InterPro"/>
</dbReference>
<feature type="transmembrane region" description="Helical" evidence="12">
    <location>
        <begin position="450"/>
        <end position="468"/>
    </location>
</feature>
<dbReference type="GO" id="GO:0006011">
    <property type="term" value="P:UDP-alpha-D-glucose metabolic process"/>
    <property type="evidence" value="ECO:0007669"/>
    <property type="project" value="InterPro"/>
</dbReference>
<keyword evidence="7 12" id="KW-0812">Transmembrane</keyword>
<dbReference type="PRINTS" id="PR01439">
    <property type="entry name" value="CELLSNTHASEA"/>
</dbReference>
<evidence type="ECO:0000313" key="16">
    <source>
        <dbReference type="Proteomes" id="UP000261812"/>
    </source>
</evidence>
<evidence type="ECO:0000256" key="10">
    <source>
        <dbReference type="ARBA" id="ARBA00023136"/>
    </source>
</evidence>
<dbReference type="InterPro" id="IPR029044">
    <property type="entry name" value="Nucleotide-diphossugar_trans"/>
</dbReference>
<sequence>MRLKVLQTDGWLLLLGLLALLGVLLWQVDWRDLLPNLVGLWHEGQAIMRPQGTTLEALLLPAFVWLAITFLLKELSPKPTFWSRLIVSVGIALLGIRYELWRFFGSLNLDDPLNGTISVVLFLAELLTVFNSVAFFFHCIFSIDRTPEADRLSQAVIRGEYLPWVDVILPTYNEGVDILRRSVIGCQAMDYPHKRIYLLDDTRRPAVRALAAELGCEYRDRPDNRHAKAGNINHALPTLTGELIAVFDADFVPSRNFLTRTVGFFQDAKTAMVQTPQHFFNEDPVAVNLGLEGILNNEQTLFFRFIQPSRDYWDSVVCCGTCFVIRRSALDEIGGIPTDSITEDYMTTIKLQTLGYRVKYLNEALAAGMSPETISAYINQRLRWGQGTLQMLFLGGNFFTAPNLRLTQRLSHSLSIIYWFLSIPRVIFLLAPLAFLLFGIAPLRATVNEILYFYFPYYLGNIMAFSWLTEGRRSAFWSDVYETIIAFPMAITVIRTLISPRGKTFKVTPKGVVDPHRININWPLIRPLMIIALLTIVGLIWRSSPLQDTIVNPDSLAVNIVWSIYNLSLLLVCMLVAIDVPQRRFTRFLRSEPCELIVGGDRYVGQTVDISEEGARLQIRRCDTCRESHHSPQGLRTYSAQFRLLPPSELADLWISAELRWHDQERLIQLQQGGSSEPVEMRIRFLDLSLAEQRRLIPYLYCQPGQWDEIRVPEIKTAWAMIQSVFRLHPLAESR</sequence>
<dbReference type="EMBL" id="CP032152">
    <property type="protein sequence ID" value="QLL29407.1"/>
    <property type="molecule type" value="Genomic_DNA"/>
</dbReference>
<feature type="transmembrane region" description="Helical" evidence="12">
    <location>
        <begin position="519"/>
        <end position="540"/>
    </location>
</feature>
<evidence type="ECO:0000313" key="15">
    <source>
        <dbReference type="EMBL" id="QLL29407.1"/>
    </source>
</evidence>
<dbReference type="SUPFAM" id="SSF53448">
    <property type="entry name" value="Nucleotide-diphospho-sugar transferases"/>
    <property type="match status" value="1"/>
</dbReference>
<dbReference type="RefSeq" id="WP_181494935.1">
    <property type="nucleotide sequence ID" value="NZ_CP032152.1"/>
</dbReference>
<comment type="catalytic activity">
    <reaction evidence="11">
        <text>[(1-&gt;4)-beta-D-glucosyl](n) + UDP-alpha-D-glucose = [(1-&gt;4)-beta-D-glucosyl](n+1) + UDP + H(+)</text>
        <dbReference type="Rhea" id="RHEA:19929"/>
        <dbReference type="Rhea" id="RHEA-COMP:10033"/>
        <dbReference type="Rhea" id="RHEA-COMP:10034"/>
        <dbReference type="ChEBI" id="CHEBI:15378"/>
        <dbReference type="ChEBI" id="CHEBI:18246"/>
        <dbReference type="ChEBI" id="CHEBI:58223"/>
        <dbReference type="ChEBI" id="CHEBI:58885"/>
        <dbReference type="EC" id="2.4.1.12"/>
    </reaction>
</comment>
<accession>A0A7D6ERV5</accession>
<feature type="transmembrane region" description="Helical" evidence="12">
    <location>
        <begin position="81"/>
        <end position="98"/>
    </location>
</feature>
<dbReference type="GO" id="GO:0016760">
    <property type="term" value="F:cellulose synthase (UDP-forming) activity"/>
    <property type="evidence" value="ECO:0007669"/>
    <property type="project" value="UniProtKB-EC"/>
</dbReference>
<feature type="transmembrane region" description="Helical" evidence="12">
    <location>
        <begin position="480"/>
        <end position="498"/>
    </location>
</feature>
<keyword evidence="5" id="KW-0328">Glycosyltransferase</keyword>
<evidence type="ECO:0000256" key="6">
    <source>
        <dbReference type="ARBA" id="ARBA00022679"/>
    </source>
</evidence>
<dbReference type="Pfam" id="PF00535">
    <property type="entry name" value="Glycos_transf_2"/>
    <property type="match status" value="1"/>
</dbReference>
<evidence type="ECO:0000259" key="13">
    <source>
        <dbReference type="Pfam" id="PF00535"/>
    </source>
</evidence>
<feature type="transmembrane region" description="Helical" evidence="12">
    <location>
        <begin position="55"/>
        <end position="72"/>
    </location>
</feature>
<reference evidence="16" key="1">
    <citation type="submission" date="2018-09" db="EMBL/GenBank/DDBJ databases">
        <title>Complete genome sequence of thermophilic cyanobacteria strain Thermosynechococcus elongatus PKUAC-SCTE542.</title>
        <authorList>
            <person name="Liang Y."/>
            <person name="Tang J."/>
            <person name="Daroch M."/>
        </authorList>
    </citation>
    <scope>NUCLEOTIDE SEQUENCE [LARGE SCALE GENOMIC DNA]</scope>
    <source>
        <strain evidence="16">E542</strain>
    </source>
</reference>
<dbReference type="EC" id="2.4.1.12" evidence="2"/>
<feature type="domain" description="PilZ" evidence="14">
    <location>
        <begin position="582"/>
        <end position="701"/>
    </location>
</feature>
<feature type="transmembrane region" description="Helical" evidence="12">
    <location>
        <begin position="560"/>
        <end position="580"/>
    </location>
</feature>
<evidence type="ECO:0000256" key="1">
    <source>
        <dbReference type="ARBA" id="ARBA00004429"/>
    </source>
</evidence>
<evidence type="ECO:0000256" key="7">
    <source>
        <dbReference type="ARBA" id="ARBA00022692"/>
    </source>
</evidence>
<comment type="subcellular location">
    <subcellularLocation>
        <location evidence="1">Cell inner membrane</location>
        <topology evidence="1">Multi-pass membrane protein</topology>
    </subcellularLocation>
</comment>
<gene>
    <name evidence="15" type="ORF">D3A95_10475</name>
</gene>
<dbReference type="InterPro" id="IPR009875">
    <property type="entry name" value="PilZ_domain"/>
</dbReference>
<keyword evidence="9 12" id="KW-1133">Transmembrane helix</keyword>
<dbReference type="PANTHER" id="PTHR43867:SF2">
    <property type="entry name" value="CELLULOSE SYNTHASE CATALYTIC SUBUNIT A [UDP-FORMING]"/>
    <property type="match status" value="1"/>
</dbReference>
<dbReference type="InterPro" id="IPR003919">
    <property type="entry name" value="Cell_synth_A"/>
</dbReference>
<keyword evidence="6 15" id="KW-0808">Transferase</keyword>